<dbReference type="SUPFAM" id="SSF49354">
    <property type="entry name" value="PapD-like"/>
    <property type="match status" value="1"/>
</dbReference>
<evidence type="ECO:0000313" key="5">
    <source>
        <dbReference type="EnsemblPlants" id="Kaladp0808s0056.1.v1.1"/>
    </source>
</evidence>
<dbReference type="GO" id="GO:0061817">
    <property type="term" value="P:endoplasmic reticulum-plasma membrane tethering"/>
    <property type="evidence" value="ECO:0007669"/>
    <property type="project" value="TreeGrafter"/>
</dbReference>
<dbReference type="InterPro" id="IPR016763">
    <property type="entry name" value="VAP"/>
</dbReference>
<evidence type="ECO:0000259" key="4">
    <source>
        <dbReference type="PROSITE" id="PS50202"/>
    </source>
</evidence>
<name>A0A7N0VGB5_KALFE</name>
<keyword evidence="6" id="KW-1185">Reference proteome</keyword>
<dbReference type="Pfam" id="PF00635">
    <property type="entry name" value="Motile_Sperm"/>
    <property type="match status" value="1"/>
</dbReference>
<reference evidence="5" key="1">
    <citation type="submission" date="2021-01" db="UniProtKB">
        <authorList>
            <consortium name="EnsemblPlants"/>
        </authorList>
    </citation>
    <scope>IDENTIFICATION</scope>
</reference>
<protein>
    <recommendedName>
        <fullName evidence="4">MSP domain-containing protein</fullName>
    </recommendedName>
</protein>
<dbReference type="Proteomes" id="UP000594263">
    <property type="component" value="Unplaced"/>
</dbReference>
<feature type="coiled-coil region" evidence="2">
    <location>
        <begin position="145"/>
        <end position="179"/>
    </location>
</feature>
<dbReference type="AlphaFoldDB" id="A0A7N0VGB5"/>
<dbReference type="InterPro" id="IPR000535">
    <property type="entry name" value="MSP_dom"/>
</dbReference>
<feature type="transmembrane region" description="Helical" evidence="3">
    <location>
        <begin position="181"/>
        <end position="204"/>
    </location>
</feature>
<organism evidence="5 6">
    <name type="scientific">Kalanchoe fedtschenkoi</name>
    <name type="common">Lavender scallops</name>
    <name type="synonym">South American air plant</name>
    <dbReference type="NCBI Taxonomy" id="63787"/>
    <lineage>
        <taxon>Eukaryota</taxon>
        <taxon>Viridiplantae</taxon>
        <taxon>Streptophyta</taxon>
        <taxon>Embryophyta</taxon>
        <taxon>Tracheophyta</taxon>
        <taxon>Spermatophyta</taxon>
        <taxon>Magnoliopsida</taxon>
        <taxon>eudicotyledons</taxon>
        <taxon>Gunneridae</taxon>
        <taxon>Pentapetalae</taxon>
        <taxon>Saxifragales</taxon>
        <taxon>Crassulaceae</taxon>
        <taxon>Kalanchoe</taxon>
    </lineage>
</organism>
<evidence type="ECO:0000313" key="6">
    <source>
        <dbReference type="Proteomes" id="UP000594263"/>
    </source>
</evidence>
<evidence type="ECO:0000256" key="1">
    <source>
        <dbReference type="ARBA" id="ARBA00008932"/>
    </source>
</evidence>
<dbReference type="GO" id="GO:0005886">
    <property type="term" value="C:plasma membrane"/>
    <property type="evidence" value="ECO:0007669"/>
    <property type="project" value="TreeGrafter"/>
</dbReference>
<keyword evidence="3" id="KW-0472">Membrane</keyword>
<dbReference type="Gramene" id="Kaladp0808s0056.1.v1.1">
    <property type="protein sequence ID" value="Kaladp0808s0056.1.v1.1"/>
    <property type="gene ID" value="Kaladp0808s0056.v1.1"/>
</dbReference>
<dbReference type="InterPro" id="IPR008962">
    <property type="entry name" value="PapD-like_sf"/>
</dbReference>
<keyword evidence="2" id="KW-0175">Coiled coil</keyword>
<dbReference type="InterPro" id="IPR013783">
    <property type="entry name" value="Ig-like_fold"/>
</dbReference>
<dbReference type="PROSITE" id="PS50202">
    <property type="entry name" value="MSP"/>
    <property type="match status" value="1"/>
</dbReference>
<evidence type="ECO:0000256" key="3">
    <source>
        <dbReference type="SAM" id="Phobius"/>
    </source>
</evidence>
<evidence type="ECO:0000256" key="2">
    <source>
        <dbReference type="SAM" id="Coils"/>
    </source>
</evidence>
<keyword evidence="3" id="KW-0812">Transmembrane</keyword>
<dbReference type="FunFam" id="2.60.40.10:FF:000813">
    <property type="entry name" value="Vesicle-associated protein 1-1"/>
    <property type="match status" value="1"/>
</dbReference>
<sequence>MVVLGRSLLVSVYPSELKFYLDQKPSFCDITVENNTDNHVAFKVKTTSPKSYYVRPNAGILHPWESCIIRVTLQIPRENLPDQCKDKFLLQSTAVPTDSELEHLSLDTFNKDNGKTVEERKLRVVFVSPGYSEKPNASPSNKIDLQRLKSERDAAILQTRQLQKELEMLKRRRQRRNNSGFSFKFALLVGFIGVMTGFLLNLSISSPPPQ</sequence>
<dbReference type="OMA" id="MCINGRD"/>
<proteinExistence type="inferred from homology"/>
<dbReference type="PANTHER" id="PTHR10809:SF42">
    <property type="entry name" value="VESICLE-ASSOCIATED PROTEIN 2-1"/>
    <property type="match status" value="1"/>
</dbReference>
<dbReference type="PANTHER" id="PTHR10809">
    <property type="entry name" value="VESICLE-ASSOCIATED MEMBRANE PROTEIN-ASSOCIATED PROTEIN"/>
    <property type="match status" value="1"/>
</dbReference>
<dbReference type="Gene3D" id="2.60.40.10">
    <property type="entry name" value="Immunoglobulins"/>
    <property type="match status" value="1"/>
</dbReference>
<accession>A0A7N0VGB5</accession>
<feature type="domain" description="MSP" evidence="4">
    <location>
        <begin position="9"/>
        <end position="127"/>
    </location>
</feature>
<dbReference type="GO" id="GO:0005789">
    <property type="term" value="C:endoplasmic reticulum membrane"/>
    <property type="evidence" value="ECO:0007669"/>
    <property type="project" value="InterPro"/>
</dbReference>
<dbReference type="GO" id="GO:0090158">
    <property type="term" value="P:endoplasmic reticulum membrane organization"/>
    <property type="evidence" value="ECO:0007669"/>
    <property type="project" value="TreeGrafter"/>
</dbReference>
<dbReference type="PIRSF" id="PIRSF019693">
    <property type="entry name" value="VAMP-associated"/>
    <property type="match status" value="1"/>
</dbReference>
<keyword evidence="3" id="KW-1133">Transmembrane helix</keyword>
<dbReference type="EnsemblPlants" id="Kaladp0808s0056.1.v1.1">
    <property type="protein sequence ID" value="Kaladp0808s0056.1.v1.1"/>
    <property type="gene ID" value="Kaladp0808s0056.v1.1"/>
</dbReference>
<comment type="similarity">
    <text evidence="1">Belongs to the VAMP-associated protein (VAP) (TC 9.B.17) family.</text>
</comment>